<dbReference type="SUPFAM" id="SSF51905">
    <property type="entry name" value="FAD/NAD(P)-binding domain"/>
    <property type="match status" value="3"/>
</dbReference>
<evidence type="ECO:0000256" key="3">
    <source>
        <dbReference type="ARBA" id="ARBA00022630"/>
    </source>
</evidence>
<dbReference type="InterPro" id="IPR036188">
    <property type="entry name" value="FAD/NAD-bd_sf"/>
</dbReference>
<keyword evidence="3" id="KW-0285">Flavoprotein</keyword>
<keyword evidence="8" id="KW-1185">Reference proteome</keyword>
<evidence type="ECO:0000256" key="1">
    <source>
        <dbReference type="ARBA" id="ARBA00001974"/>
    </source>
</evidence>
<keyword evidence="5" id="KW-0560">Oxidoreductase</keyword>
<evidence type="ECO:0000256" key="6">
    <source>
        <dbReference type="SAM" id="SignalP"/>
    </source>
</evidence>
<evidence type="ECO:0000256" key="4">
    <source>
        <dbReference type="ARBA" id="ARBA00022827"/>
    </source>
</evidence>
<dbReference type="PRINTS" id="PR00368">
    <property type="entry name" value="FADPNR"/>
</dbReference>
<accession>A0AA38YCQ6</accession>
<evidence type="ECO:0000256" key="2">
    <source>
        <dbReference type="ARBA" id="ARBA00010139"/>
    </source>
</evidence>
<dbReference type="PANTHER" id="PTHR42877:SF7">
    <property type="entry name" value="FLAVIN-BINDING MONOOXYGENASE-RELATED"/>
    <property type="match status" value="1"/>
</dbReference>
<comment type="similarity">
    <text evidence="2">Belongs to the FAD-binding monooxygenase family.</text>
</comment>
<reference evidence="7" key="1">
    <citation type="submission" date="2022-10" db="EMBL/GenBank/DDBJ databases">
        <title>Culturing micro-colonial fungi from biological soil crusts in the Mojave desert and describing Neophaeococcomyces mojavensis, and introducing the new genera and species Taxawa tesnikishii.</title>
        <authorList>
            <person name="Kurbessoian T."/>
            <person name="Stajich J.E."/>
        </authorList>
    </citation>
    <scope>NUCLEOTIDE SEQUENCE</scope>
    <source>
        <strain evidence="7">TK_35</strain>
    </source>
</reference>
<name>A0AA38YCQ6_9EURO</name>
<keyword evidence="4" id="KW-0274">FAD</keyword>
<evidence type="ECO:0000313" key="8">
    <source>
        <dbReference type="Proteomes" id="UP001172681"/>
    </source>
</evidence>
<proteinExistence type="inferred from homology"/>
<dbReference type="GO" id="GO:0004499">
    <property type="term" value="F:N,N-dimethylaniline monooxygenase activity"/>
    <property type="evidence" value="ECO:0007669"/>
    <property type="project" value="InterPro"/>
</dbReference>
<dbReference type="Pfam" id="PF00743">
    <property type="entry name" value="FMO-like"/>
    <property type="match status" value="1"/>
</dbReference>
<dbReference type="InterPro" id="IPR020946">
    <property type="entry name" value="Flavin_mOase-like"/>
</dbReference>
<evidence type="ECO:0000313" key="7">
    <source>
        <dbReference type="EMBL" id="KAJ9644328.1"/>
    </source>
</evidence>
<organism evidence="7 8">
    <name type="scientific">Knufia peltigerae</name>
    <dbReference type="NCBI Taxonomy" id="1002370"/>
    <lineage>
        <taxon>Eukaryota</taxon>
        <taxon>Fungi</taxon>
        <taxon>Dikarya</taxon>
        <taxon>Ascomycota</taxon>
        <taxon>Pezizomycotina</taxon>
        <taxon>Eurotiomycetes</taxon>
        <taxon>Chaetothyriomycetidae</taxon>
        <taxon>Chaetothyriales</taxon>
        <taxon>Trichomeriaceae</taxon>
        <taxon>Knufia</taxon>
    </lineage>
</organism>
<dbReference type="InterPro" id="IPR051209">
    <property type="entry name" value="FAD-bind_Monooxygenase_sf"/>
</dbReference>
<comment type="caution">
    <text evidence="7">The sequence shown here is derived from an EMBL/GenBank/DDBJ whole genome shotgun (WGS) entry which is preliminary data.</text>
</comment>
<dbReference type="AlphaFoldDB" id="A0AA38YCQ6"/>
<dbReference type="Proteomes" id="UP001172681">
    <property type="component" value="Unassembled WGS sequence"/>
</dbReference>
<protein>
    <submittedName>
        <fullName evidence="7">Uncharacterized protein</fullName>
    </submittedName>
</protein>
<dbReference type="GO" id="GO:0050660">
    <property type="term" value="F:flavin adenine dinucleotide binding"/>
    <property type="evidence" value="ECO:0007669"/>
    <property type="project" value="InterPro"/>
</dbReference>
<comment type="cofactor">
    <cofactor evidence="1">
        <name>FAD</name>
        <dbReference type="ChEBI" id="CHEBI:57692"/>
    </cofactor>
</comment>
<sequence>MTRMLRVVFLSSIAFGYRVMSMDLSRTEDLGSTPIFVCSVLEPPEQRSANNLKDVHGFSEPAMINKPVMLISAQPDLDAVPPSDAIHENEWYNQDFDGYRVTEQLLYAKRPLRIICVGAGAAGLQIAYKAERALENIDLQIYEKNNDVGGTWLENRYPGCTCDIPSHSYQFTWARNPNWSHFYSASEEIWQYFKDIAVKYNLEKYVQFKTTVEEAVWDEELGKYHVKILNPAGERITDSCDILISGSGVLNSWKYPDIPGLDLFKGKLMHSAKWDADYDLTDKTVAVIGGGSSAVQIVPNIQPKVKKLTAFLRSPVWITTGFGARYAGPGGTNFEYSEEQLKEFRENPEAHVKYCRDIEGELNKRFTLMHSKGKDQKNSRDLIASIMKDQLGGDPALTARMTPNFALGCRRMTPGSGYLQSLTKENVQPVHRSVVRLTETGVVDEDGTEHEVDVVICATGFDTSFTPHFKLIGRNGADIKEQFGDFPIGYLGVTVRNFPNFFLLIGPNGPASHSSILPILEWYTRYAFQMIEKFQRENIKSFEPKEKAIKDLYNHTHELMKRLVWSSPCRSWFKNGKIHGPVTAIYPGSRLHFFELLKEVRWEDYDLTYKTNNTFQFLGNGYTQTEVSEDGDPVWYFDDPFTKI</sequence>
<feature type="signal peptide" evidence="6">
    <location>
        <begin position="1"/>
        <end position="16"/>
    </location>
</feature>
<dbReference type="GO" id="GO:0050661">
    <property type="term" value="F:NADP binding"/>
    <property type="evidence" value="ECO:0007669"/>
    <property type="project" value="InterPro"/>
</dbReference>
<dbReference type="EMBL" id="JAPDRN010000006">
    <property type="protein sequence ID" value="KAJ9644328.1"/>
    <property type="molecule type" value="Genomic_DNA"/>
</dbReference>
<dbReference type="PANTHER" id="PTHR42877">
    <property type="entry name" value="L-ORNITHINE N(5)-MONOOXYGENASE-RELATED"/>
    <property type="match status" value="1"/>
</dbReference>
<evidence type="ECO:0000256" key="5">
    <source>
        <dbReference type="ARBA" id="ARBA00023002"/>
    </source>
</evidence>
<gene>
    <name evidence="7" type="ORF">H2204_001680</name>
</gene>
<feature type="chain" id="PRO_5041404504" evidence="6">
    <location>
        <begin position="17"/>
        <end position="644"/>
    </location>
</feature>
<dbReference type="Gene3D" id="3.50.50.60">
    <property type="entry name" value="FAD/NAD(P)-binding domain"/>
    <property type="match status" value="2"/>
</dbReference>
<keyword evidence="6" id="KW-0732">Signal</keyword>